<feature type="signal peptide" evidence="2">
    <location>
        <begin position="1"/>
        <end position="32"/>
    </location>
</feature>
<dbReference type="RefSeq" id="WP_011793709.1">
    <property type="nucleotide sequence ID" value="NZ_CP023687.1"/>
</dbReference>
<evidence type="ECO:0000256" key="1">
    <source>
        <dbReference type="SAM" id="MobiDB-lite"/>
    </source>
</evidence>
<evidence type="ECO:0000313" key="4">
    <source>
        <dbReference type="Proteomes" id="UP001242732"/>
    </source>
</evidence>
<evidence type="ECO:0000256" key="2">
    <source>
        <dbReference type="SAM" id="SignalP"/>
    </source>
</evidence>
<name>A0ABY9ANY0_PARCI</name>
<keyword evidence="4" id="KW-1185">Reference proteome</keyword>
<gene>
    <name evidence="3" type="ORF">QRO08_22270</name>
</gene>
<evidence type="ECO:0000313" key="3">
    <source>
        <dbReference type="EMBL" id="WIY48513.1"/>
    </source>
</evidence>
<accession>A0ABY9ANY0</accession>
<dbReference type="EMBL" id="CP127363">
    <property type="protein sequence ID" value="WIY48513.1"/>
    <property type="molecule type" value="Genomic_DNA"/>
</dbReference>
<dbReference type="NCBIfam" id="TIGR03748">
    <property type="entry name" value="conj_PilL"/>
    <property type="match status" value="1"/>
</dbReference>
<protein>
    <submittedName>
        <fullName evidence="3">PilL N-terminal domain-containing protein</fullName>
    </submittedName>
</protein>
<sequence>MQPHPSPAPRRWGFAPVAAAVASVLLGGCASAPPAYEAAAPSPAPTASAPAGIDADRPSPVPVTRQGRYTLVELGAEAGQRDLLMQVINVTQPSAEGSTVQDGLQYLLRQSGYRLCPPDADSSTLYALPLPAAHVRLGPITLRDALQTMAGDAWALSVDDTTRLVCFHRSGASAAAIEPAWLPKEKQPW</sequence>
<feature type="chain" id="PRO_5047510067" evidence="2">
    <location>
        <begin position="33"/>
        <end position="189"/>
    </location>
</feature>
<dbReference type="InterPro" id="IPR022260">
    <property type="entry name" value="Integr_conj_element_PilL"/>
</dbReference>
<proteinExistence type="predicted"/>
<reference evidence="3 4" key="1">
    <citation type="submission" date="2023-06" db="EMBL/GenBank/DDBJ databases">
        <authorList>
            <person name="Ham H."/>
            <person name="Park D.S."/>
        </authorList>
    </citation>
    <scope>NUCLEOTIDE SEQUENCE [LARGE SCALE GENOMIC DNA]</scope>
    <source>
        <strain evidence="3 4">KACC 17005</strain>
    </source>
</reference>
<keyword evidence="2" id="KW-0732">Signal</keyword>
<organism evidence="3 4">
    <name type="scientific">Paracidovorax citrulli</name>
    <name type="common">Acidovorax citrulli</name>
    <dbReference type="NCBI Taxonomy" id="80869"/>
    <lineage>
        <taxon>Bacteria</taxon>
        <taxon>Pseudomonadati</taxon>
        <taxon>Pseudomonadota</taxon>
        <taxon>Betaproteobacteria</taxon>
        <taxon>Burkholderiales</taxon>
        <taxon>Comamonadaceae</taxon>
        <taxon>Paracidovorax</taxon>
    </lineage>
</organism>
<feature type="region of interest" description="Disordered" evidence="1">
    <location>
        <begin position="36"/>
        <end position="60"/>
    </location>
</feature>
<dbReference type="Proteomes" id="UP001242732">
    <property type="component" value="Chromosome"/>
</dbReference>
<feature type="compositionally biased region" description="Low complexity" evidence="1">
    <location>
        <begin position="36"/>
        <end position="51"/>
    </location>
</feature>